<keyword evidence="1" id="KW-0732">Signal</keyword>
<name>A0A1G7BFZ0_9BACT</name>
<gene>
    <name evidence="2" type="ORF">SAMN04487996_104173</name>
</gene>
<protein>
    <recommendedName>
        <fullName evidence="4">Por secretion system C-terminal sorting domain-containing protein</fullName>
    </recommendedName>
</protein>
<dbReference type="EMBL" id="FNAN01000004">
    <property type="protein sequence ID" value="SDE25346.1"/>
    <property type="molecule type" value="Genomic_DNA"/>
</dbReference>
<proteinExistence type="predicted"/>
<evidence type="ECO:0000313" key="2">
    <source>
        <dbReference type="EMBL" id="SDE25346.1"/>
    </source>
</evidence>
<reference evidence="3" key="1">
    <citation type="submission" date="2016-10" db="EMBL/GenBank/DDBJ databases">
        <authorList>
            <person name="Varghese N."/>
            <person name="Submissions S."/>
        </authorList>
    </citation>
    <scope>NUCLEOTIDE SEQUENCE [LARGE SCALE GENOMIC DNA]</scope>
    <source>
        <strain evidence="3">DSM 25329</strain>
    </source>
</reference>
<organism evidence="2 3">
    <name type="scientific">Dyadobacter soli</name>
    <dbReference type="NCBI Taxonomy" id="659014"/>
    <lineage>
        <taxon>Bacteria</taxon>
        <taxon>Pseudomonadati</taxon>
        <taxon>Bacteroidota</taxon>
        <taxon>Cytophagia</taxon>
        <taxon>Cytophagales</taxon>
        <taxon>Spirosomataceae</taxon>
        <taxon>Dyadobacter</taxon>
    </lineage>
</organism>
<accession>A0A1G7BFZ0</accession>
<dbReference type="RefSeq" id="WP_090148042.1">
    <property type="nucleotide sequence ID" value="NZ_FNAN01000004.1"/>
</dbReference>
<evidence type="ECO:0008006" key="4">
    <source>
        <dbReference type="Google" id="ProtNLM"/>
    </source>
</evidence>
<evidence type="ECO:0000256" key="1">
    <source>
        <dbReference type="SAM" id="SignalP"/>
    </source>
</evidence>
<evidence type="ECO:0000313" key="3">
    <source>
        <dbReference type="Proteomes" id="UP000198748"/>
    </source>
</evidence>
<sequence>MKISIASILTSAFALTLSFTSFAADKKKNKEEKETASAVTFDAALYRIGDSNKVRLSVDKSANERLRVVLKDKAGKIFYSEVFNDRDTKYRRVFNLDEMGDGTYYFELSHKKDKKVKEVNIESTSSKMISLQ</sequence>
<dbReference type="AlphaFoldDB" id="A0A1G7BFZ0"/>
<dbReference type="Proteomes" id="UP000198748">
    <property type="component" value="Unassembled WGS sequence"/>
</dbReference>
<feature type="chain" id="PRO_5011472033" description="Por secretion system C-terminal sorting domain-containing protein" evidence="1">
    <location>
        <begin position="24"/>
        <end position="132"/>
    </location>
</feature>
<dbReference type="OrthoDB" id="963434at2"/>
<feature type="signal peptide" evidence="1">
    <location>
        <begin position="1"/>
        <end position="23"/>
    </location>
</feature>
<keyword evidence="3" id="KW-1185">Reference proteome</keyword>